<dbReference type="RefSeq" id="WP_140655489.1">
    <property type="nucleotide sequence ID" value="NZ_RCZO01000013.1"/>
</dbReference>
<keyword evidence="3" id="KW-1185">Reference proteome</keyword>
<dbReference type="EMBL" id="RCZO01000013">
    <property type="protein sequence ID" value="TPG04443.1"/>
    <property type="molecule type" value="Genomic_DNA"/>
</dbReference>
<sequence length="67" mass="7361">MNYSPKSPTTKHGGVPEPLVGSGVLDVVQAGRGDLSNWMELMEVVEALCPVWPRGKHPIAKQFEFKL</sequence>
<proteinExistence type="predicted"/>
<organism evidence="2 3">
    <name type="scientific">Rhodanobacter glycinis</name>
    <dbReference type="NCBI Taxonomy" id="582702"/>
    <lineage>
        <taxon>Bacteria</taxon>
        <taxon>Pseudomonadati</taxon>
        <taxon>Pseudomonadota</taxon>
        <taxon>Gammaproteobacteria</taxon>
        <taxon>Lysobacterales</taxon>
        <taxon>Rhodanobacteraceae</taxon>
        <taxon>Rhodanobacter</taxon>
    </lineage>
</organism>
<protein>
    <submittedName>
        <fullName evidence="2">Uncharacterized protein</fullName>
    </submittedName>
</protein>
<dbReference type="AlphaFoldDB" id="A0A502BV64"/>
<dbReference type="Proteomes" id="UP000319486">
    <property type="component" value="Unassembled WGS sequence"/>
</dbReference>
<evidence type="ECO:0000313" key="2">
    <source>
        <dbReference type="EMBL" id="TPG04443.1"/>
    </source>
</evidence>
<comment type="caution">
    <text evidence="2">The sequence shown here is derived from an EMBL/GenBank/DDBJ whole genome shotgun (WGS) entry which is preliminary data.</text>
</comment>
<feature type="compositionally biased region" description="Polar residues" evidence="1">
    <location>
        <begin position="1"/>
        <end position="10"/>
    </location>
</feature>
<accession>A0A502BV64</accession>
<name>A0A502BV64_9GAMM</name>
<evidence type="ECO:0000256" key="1">
    <source>
        <dbReference type="SAM" id="MobiDB-lite"/>
    </source>
</evidence>
<feature type="region of interest" description="Disordered" evidence="1">
    <location>
        <begin position="1"/>
        <end position="20"/>
    </location>
</feature>
<reference evidence="2 3" key="1">
    <citation type="journal article" date="2019" name="Environ. Microbiol.">
        <title>Species interactions and distinct microbial communities in high Arctic permafrost affected cryosols are associated with the CH4 and CO2 gas fluxes.</title>
        <authorList>
            <person name="Altshuler I."/>
            <person name="Hamel J."/>
            <person name="Turney S."/>
            <person name="Magnuson E."/>
            <person name="Levesque R."/>
            <person name="Greer C."/>
            <person name="Whyte L.G."/>
        </authorList>
    </citation>
    <scope>NUCLEOTIDE SEQUENCE [LARGE SCALE GENOMIC DNA]</scope>
    <source>
        <strain evidence="2 3">S13Y</strain>
    </source>
</reference>
<evidence type="ECO:0000313" key="3">
    <source>
        <dbReference type="Proteomes" id="UP000319486"/>
    </source>
</evidence>
<gene>
    <name evidence="2" type="ORF">EAH88_17490</name>
</gene>